<dbReference type="AlphaFoldDB" id="A0A0A0BVJ6"/>
<keyword evidence="4" id="KW-1003">Cell membrane</keyword>
<dbReference type="GO" id="GO:0005524">
    <property type="term" value="F:ATP binding"/>
    <property type="evidence" value="ECO:0007669"/>
    <property type="project" value="InterPro"/>
</dbReference>
<dbReference type="GO" id="GO:0016887">
    <property type="term" value="F:ATP hydrolysis activity"/>
    <property type="evidence" value="ECO:0007669"/>
    <property type="project" value="InterPro"/>
</dbReference>
<dbReference type="OrthoDB" id="9802264at2"/>
<evidence type="ECO:0000313" key="7">
    <source>
        <dbReference type="EMBL" id="KGM12418.1"/>
    </source>
</evidence>
<dbReference type="InterPro" id="IPR027417">
    <property type="entry name" value="P-loop_NTPase"/>
</dbReference>
<dbReference type="InterPro" id="IPR050388">
    <property type="entry name" value="ABC_Ni/Peptide_Import"/>
</dbReference>
<comment type="subcellular location">
    <subcellularLocation>
        <location evidence="1">Membrane</location>
    </subcellularLocation>
</comment>
<evidence type="ECO:0000256" key="4">
    <source>
        <dbReference type="ARBA" id="ARBA00022475"/>
    </source>
</evidence>
<evidence type="ECO:0000259" key="6">
    <source>
        <dbReference type="Pfam" id="PF00005"/>
    </source>
</evidence>
<keyword evidence="5" id="KW-0472">Membrane</keyword>
<feature type="domain" description="ABC transporter" evidence="6">
    <location>
        <begin position="22"/>
        <end position="168"/>
    </location>
</feature>
<dbReference type="Pfam" id="PF00005">
    <property type="entry name" value="ABC_tran"/>
    <property type="match status" value="1"/>
</dbReference>
<evidence type="ECO:0000256" key="2">
    <source>
        <dbReference type="ARBA" id="ARBA00005417"/>
    </source>
</evidence>
<dbReference type="EMBL" id="AXCZ01000095">
    <property type="protein sequence ID" value="KGM12418.1"/>
    <property type="molecule type" value="Genomic_DNA"/>
</dbReference>
<evidence type="ECO:0000256" key="1">
    <source>
        <dbReference type="ARBA" id="ARBA00004370"/>
    </source>
</evidence>
<organism evidence="7 8">
    <name type="scientific">Cellulomonas bogoriensis 69B4 = DSM 16987</name>
    <dbReference type="NCBI Taxonomy" id="1386082"/>
    <lineage>
        <taxon>Bacteria</taxon>
        <taxon>Bacillati</taxon>
        <taxon>Actinomycetota</taxon>
        <taxon>Actinomycetes</taxon>
        <taxon>Micrococcales</taxon>
        <taxon>Cellulomonadaceae</taxon>
        <taxon>Cellulomonas</taxon>
    </lineage>
</organism>
<comment type="caution">
    <text evidence="7">The sequence shown here is derived from an EMBL/GenBank/DDBJ whole genome shotgun (WGS) entry which is preliminary data.</text>
</comment>
<keyword evidence="3" id="KW-0813">Transport</keyword>
<reference evidence="7 8" key="1">
    <citation type="submission" date="2013-08" db="EMBL/GenBank/DDBJ databases">
        <title>Genome sequencing of Cellulomonas bogoriensis 69B4.</title>
        <authorList>
            <person name="Chen F."/>
            <person name="Li Y."/>
            <person name="Wang G."/>
        </authorList>
    </citation>
    <scope>NUCLEOTIDE SEQUENCE [LARGE SCALE GENOMIC DNA]</scope>
    <source>
        <strain evidence="7 8">69B4</strain>
    </source>
</reference>
<sequence length="168" mass="17713">MTMHVQDVTVTYRGRTLVDVDDVHLEPGRPVTIVGESGSGKSLLAHAVMGTSAPGLHPQGRMTLDGTTYDLADRRHGRRLWGSTLALLPQEPALALDPTMRVREQVAEGHPVFTRSRGTALAAATTRLTSLGLGDRGRAYPHTLSGGMAQRVAFAAATVGGAPVLLAD</sequence>
<evidence type="ECO:0000256" key="5">
    <source>
        <dbReference type="ARBA" id="ARBA00023136"/>
    </source>
</evidence>
<proteinExistence type="inferred from homology"/>
<dbReference type="Proteomes" id="UP000054314">
    <property type="component" value="Unassembled WGS sequence"/>
</dbReference>
<dbReference type="PANTHER" id="PTHR43297">
    <property type="entry name" value="OLIGOPEPTIDE TRANSPORT ATP-BINDING PROTEIN APPD"/>
    <property type="match status" value="1"/>
</dbReference>
<name>A0A0A0BVJ6_9CELL</name>
<evidence type="ECO:0000313" key="8">
    <source>
        <dbReference type="Proteomes" id="UP000054314"/>
    </source>
</evidence>
<dbReference type="InterPro" id="IPR003439">
    <property type="entry name" value="ABC_transporter-like_ATP-bd"/>
</dbReference>
<dbReference type="Gene3D" id="3.40.50.300">
    <property type="entry name" value="P-loop containing nucleotide triphosphate hydrolases"/>
    <property type="match status" value="1"/>
</dbReference>
<comment type="similarity">
    <text evidence="2">Belongs to the ABC transporter superfamily.</text>
</comment>
<dbReference type="PANTHER" id="PTHR43297:SF7">
    <property type="entry name" value="D,D-DIPEPTIDE TRANSPORT ATP-BINDING PROTEIN DDPD-RELATED"/>
    <property type="match status" value="1"/>
</dbReference>
<evidence type="ECO:0000256" key="3">
    <source>
        <dbReference type="ARBA" id="ARBA00022448"/>
    </source>
</evidence>
<accession>A0A0A0BVJ6</accession>
<dbReference type="RefSeq" id="WP_156968474.1">
    <property type="nucleotide sequence ID" value="NZ_AXCZ01000095.1"/>
</dbReference>
<dbReference type="SUPFAM" id="SSF52540">
    <property type="entry name" value="P-loop containing nucleoside triphosphate hydrolases"/>
    <property type="match status" value="1"/>
</dbReference>
<protein>
    <recommendedName>
        <fullName evidence="6">ABC transporter domain-containing protein</fullName>
    </recommendedName>
</protein>
<keyword evidence="8" id="KW-1185">Reference proteome</keyword>
<feature type="non-terminal residue" evidence="7">
    <location>
        <position position="168"/>
    </location>
</feature>
<gene>
    <name evidence="7" type="ORF">N869_01720</name>
</gene>
<dbReference type="GO" id="GO:0016020">
    <property type="term" value="C:membrane"/>
    <property type="evidence" value="ECO:0007669"/>
    <property type="project" value="UniProtKB-SubCell"/>
</dbReference>